<feature type="transmembrane region" description="Helical" evidence="6">
    <location>
        <begin position="309"/>
        <end position="328"/>
    </location>
</feature>
<keyword evidence="4 6" id="KW-1133">Transmembrane helix</keyword>
<dbReference type="InterPro" id="IPR030676">
    <property type="entry name" value="CitT-rel"/>
</dbReference>
<gene>
    <name evidence="7" type="ordered locus">Amet_0696</name>
</gene>
<feature type="transmembrane region" description="Helical" evidence="6">
    <location>
        <begin position="340"/>
        <end position="362"/>
    </location>
</feature>
<dbReference type="GO" id="GO:0022857">
    <property type="term" value="F:transmembrane transporter activity"/>
    <property type="evidence" value="ECO:0007669"/>
    <property type="project" value="InterPro"/>
</dbReference>
<keyword evidence="3 6" id="KW-0812">Transmembrane</keyword>
<dbReference type="RefSeq" id="WP_012061964.1">
    <property type="nucleotide sequence ID" value="NC_009633.1"/>
</dbReference>
<dbReference type="HOGENOM" id="CLU_005170_0_1_9"/>
<feature type="transmembrane region" description="Helical" evidence="6">
    <location>
        <begin position="229"/>
        <end position="251"/>
    </location>
</feature>
<dbReference type="AlphaFoldDB" id="A6TL53"/>
<evidence type="ECO:0000256" key="4">
    <source>
        <dbReference type="ARBA" id="ARBA00022989"/>
    </source>
</evidence>
<proteinExistence type="inferred from homology"/>
<feature type="transmembrane region" description="Helical" evidence="6">
    <location>
        <begin position="27"/>
        <end position="44"/>
    </location>
</feature>
<feature type="transmembrane region" description="Helical" evidence="6">
    <location>
        <begin position="189"/>
        <end position="209"/>
    </location>
</feature>
<evidence type="ECO:0000256" key="3">
    <source>
        <dbReference type="ARBA" id="ARBA00022692"/>
    </source>
</evidence>
<dbReference type="eggNOG" id="COG0471">
    <property type="taxonomic scope" value="Bacteria"/>
</dbReference>
<feature type="transmembrane region" description="Helical" evidence="6">
    <location>
        <begin position="96"/>
        <end position="119"/>
    </location>
</feature>
<dbReference type="KEGG" id="amt:Amet_0696"/>
<dbReference type="NCBIfam" id="TIGR00785">
    <property type="entry name" value="dass"/>
    <property type="match status" value="1"/>
</dbReference>
<dbReference type="Proteomes" id="UP000001572">
    <property type="component" value="Chromosome"/>
</dbReference>
<evidence type="ECO:0000256" key="6">
    <source>
        <dbReference type="SAM" id="Phobius"/>
    </source>
</evidence>
<protein>
    <submittedName>
        <fullName evidence="7">Anion transporter</fullName>
    </submittedName>
</protein>
<organism evidence="7 8">
    <name type="scientific">Alkaliphilus metalliredigens (strain QYMF)</name>
    <dbReference type="NCBI Taxonomy" id="293826"/>
    <lineage>
        <taxon>Bacteria</taxon>
        <taxon>Bacillati</taxon>
        <taxon>Bacillota</taxon>
        <taxon>Clostridia</taxon>
        <taxon>Peptostreptococcales</taxon>
        <taxon>Natronincolaceae</taxon>
        <taxon>Alkaliphilus</taxon>
    </lineage>
</organism>
<keyword evidence="8" id="KW-1185">Reference proteome</keyword>
<feature type="transmembrane region" description="Helical" evidence="6">
    <location>
        <begin position="286"/>
        <end position="303"/>
    </location>
</feature>
<dbReference type="STRING" id="293826.Amet_0696"/>
<name>A6TL53_ALKMQ</name>
<dbReference type="GO" id="GO:0005886">
    <property type="term" value="C:plasma membrane"/>
    <property type="evidence" value="ECO:0007669"/>
    <property type="project" value="TreeGrafter"/>
</dbReference>
<sequence>MLSKEINRADIRQKSKQRHLTEETKKLIIFIVIMVGVFLSSFITPPEGLESQGLRMLFIALAAAILWMTEAIPIGVTALVIILLQALYGITPLTNGLALIAHPVNAVVLVGYLLAGALVSSGMDKRLSLTIISKMGEKTSRLMLGIMFVTAFLSMWMSNTATTAIMVPIAAGILTMAGAKPLKSNLGKALFIGIAFSANIGGMGTPTGTPANPIAIALLHSLAGIQLSFLDWMVRALPLVIVLLPVSWLVLLKVYPLEIKVVEGGLDAVKKQLKDMGPLKNTEKKVMILFSSAIFLWLLDSFIPLPKDWIYIVAVFLTIILVTPKIGFMTWKHAQGLIGWEVLFLVGGGLSMGAGLKATGTIDWIAGLLSSSLGQMPEGLAMAVITAATGLGITVFCSLSGTATTFVPIAIVLALNFGWDPIAFAVAAGLASSFAFLLPANAAPNAVAYGSGYFKTLDMFKAGAIMIIFSIVIQGVLSGFVLPFIF</sequence>
<feature type="transmembrane region" description="Helical" evidence="6">
    <location>
        <begin position="56"/>
        <end position="84"/>
    </location>
</feature>
<dbReference type="InterPro" id="IPR001898">
    <property type="entry name" value="SLC13A/DASS"/>
</dbReference>
<feature type="transmembrane region" description="Helical" evidence="6">
    <location>
        <begin position="163"/>
        <end position="182"/>
    </location>
</feature>
<dbReference type="OrthoDB" id="9156049at2"/>
<feature type="transmembrane region" description="Helical" evidence="6">
    <location>
        <begin position="382"/>
        <end position="415"/>
    </location>
</feature>
<comment type="similarity">
    <text evidence="2">Belongs to the SLC13A/DASS transporter (TC 2.A.47) family. DIT1 subfamily.</text>
</comment>
<accession>A6TL53</accession>
<dbReference type="PANTHER" id="PTHR10283">
    <property type="entry name" value="SOLUTE CARRIER FAMILY 13 MEMBER"/>
    <property type="match status" value="1"/>
</dbReference>
<feature type="transmembrane region" description="Helical" evidence="6">
    <location>
        <begin position="462"/>
        <end position="485"/>
    </location>
</feature>
<dbReference type="EMBL" id="CP000724">
    <property type="protein sequence ID" value="ABR46921.1"/>
    <property type="molecule type" value="Genomic_DNA"/>
</dbReference>
<reference evidence="8" key="1">
    <citation type="journal article" date="2016" name="Genome Announc.">
        <title>Complete genome sequence of Alkaliphilus metalliredigens strain QYMF, an alkaliphilic and metal-reducing bacterium isolated from borax-contaminated leachate ponds.</title>
        <authorList>
            <person name="Hwang C."/>
            <person name="Copeland A."/>
            <person name="Lucas S."/>
            <person name="Lapidus A."/>
            <person name="Barry K."/>
            <person name="Detter J.C."/>
            <person name="Glavina Del Rio T."/>
            <person name="Hammon N."/>
            <person name="Israni S."/>
            <person name="Dalin E."/>
            <person name="Tice H."/>
            <person name="Pitluck S."/>
            <person name="Chertkov O."/>
            <person name="Brettin T."/>
            <person name="Bruce D."/>
            <person name="Han C."/>
            <person name="Schmutz J."/>
            <person name="Larimer F."/>
            <person name="Land M.L."/>
            <person name="Hauser L."/>
            <person name="Kyrpides N."/>
            <person name="Mikhailova N."/>
            <person name="Ye Q."/>
            <person name="Zhou J."/>
            <person name="Richardson P."/>
            <person name="Fields M.W."/>
        </authorList>
    </citation>
    <scope>NUCLEOTIDE SEQUENCE [LARGE SCALE GENOMIC DNA]</scope>
    <source>
        <strain evidence="8">QYMF</strain>
    </source>
</reference>
<evidence type="ECO:0000256" key="5">
    <source>
        <dbReference type="ARBA" id="ARBA00023136"/>
    </source>
</evidence>
<dbReference type="PIRSF" id="PIRSF002457">
    <property type="entry name" value="DASS"/>
    <property type="match status" value="1"/>
</dbReference>
<evidence type="ECO:0000313" key="7">
    <source>
        <dbReference type="EMBL" id="ABR46921.1"/>
    </source>
</evidence>
<evidence type="ECO:0000256" key="2">
    <source>
        <dbReference type="ARBA" id="ARBA00007349"/>
    </source>
</evidence>
<evidence type="ECO:0000256" key="1">
    <source>
        <dbReference type="ARBA" id="ARBA00004141"/>
    </source>
</evidence>
<evidence type="ECO:0000313" key="8">
    <source>
        <dbReference type="Proteomes" id="UP000001572"/>
    </source>
</evidence>
<dbReference type="Pfam" id="PF00939">
    <property type="entry name" value="Na_sulph_symp"/>
    <property type="match status" value="1"/>
</dbReference>
<comment type="subcellular location">
    <subcellularLocation>
        <location evidence="1">Membrane</location>
        <topology evidence="1">Multi-pass membrane protein</topology>
    </subcellularLocation>
</comment>
<keyword evidence="5 6" id="KW-0472">Membrane</keyword>